<proteinExistence type="predicted"/>
<dbReference type="InterPro" id="IPR052961">
    <property type="entry name" value="Oxido-Kinase-like_Enzymes"/>
</dbReference>
<keyword evidence="1" id="KW-1185">Reference proteome</keyword>
<reference evidence="2" key="1">
    <citation type="submission" date="2022-11" db="UniProtKB">
        <authorList>
            <consortium name="WormBaseParasite"/>
        </authorList>
    </citation>
    <scope>IDENTIFICATION</scope>
</reference>
<dbReference type="Proteomes" id="UP000887540">
    <property type="component" value="Unplaced"/>
</dbReference>
<organism evidence="1 2">
    <name type="scientific">Acrobeloides nanus</name>
    <dbReference type="NCBI Taxonomy" id="290746"/>
    <lineage>
        <taxon>Eukaryota</taxon>
        <taxon>Metazoa</taxon>
        <taxon>Ecdysozoa</taxon>
        <taxon>Nematoda</taxon>
        <taxon>Chromadorea</taxon>
        <taxon>Rhabditida</taxon>
        <taxon>Tylenchina</taxon>
        <taxon>Cephalobomorpha</taxon>
        <taxon>Cephaloboidea</taxon>
        <taxon>Cephalobidae</taxon>
        <taxon>Acrobeloides</taxon>
    </lineage>
</organism>
<accession>A0A914CBZ4</accession>
<dbReference type="PANTHER" id="PTHR23020">
    <property type="entry name" value="UNCHARACTERIZED NUCLEAR HORMONE RECEPTOR-RELATED"/>
    <property type="match status" value="1"/>
</dbReference>
<sequence>MKIPTDCQMEKVYNNLLGNEIENSFDKEKNAEDFAQAHNTECDFYEIFGGGKFLPMPEIYHTQKIIPEIFNHGIILLDDLSEEIAVMEVSDSLNEKQLFDKNLKLLEKISRNFDFNDFSYHQCCELLGNPMTDLALLIVFSVDAEIRRKLEFTIVEYFYEQFCLAFGVTGNPLEGKISALKEAYAYTMTYSSIDFARWTVYFNKKPLEANETQQMREDKIEILLKRTQNALEDAMMKVLNFTIFVWCIGHIWACAPTSWSTWGPYSGGYGGYGGGYTTIPGGVGGVTTSTQQTATLTIRTSAQNCNSIPQAQAELQTELGNVYTSASNQISIQSTSTQSTTTPCTFSISVTSNQCMNIVNQIQGVSYTQFTPPTIVLSCR</sequence>
<evidence type="ECO:0000313" key="2">
    <source>
        <dbReference type="WBParaSite" id="ACRNAN_Path_827.g3145.t1"/>
    </source>
</evidence>
<dbReference type="PANTHER" id="PTHR23020:SF41">
    <property type="entry name" value="AMINOGLYCOSIDE PHOSPHOTRANSFERASE DOMAIN-CONTAINING PROTEIN"/>
    <property type="match status" value="1"/>
</dbReference>
<evidence type="ECO:0000313" key="1">
    <source>
        <dbReference type="Proteomes" id="UP000887540"/>
    </source>
</evidence>
<dbReference type="AlphaFoldDB" id="A0A914CBZ4"/>
<name>A0A914CBZ4_9BILA</name>
<dbReference type="WBParaSite" id="ACRNAN_Path_827.g3145.t1">
    <property type="protein sequence ID" value="ACRNAN_Path_827.g3145.t1"/>
    <property type="gene ID" value="ACRNAN_Path_827.g3145"/>
</dbReference>
<protein>
    <submittedName>
        <fullName evidence="2">Uncharacterized protein</fullName>
    </submittedName>
</protein>